<evidence type="ECO:0000313" key="2">
    <source>
        <dbReference type="Proteomes" id="UP000596742"/>
    </source>
</evidence>
<keyword evidence="2" id="KW-1185">Reference proteome</keyword>
<dbReference type="PANTHER" id="PTHR46704:SF1">
    <property type="entry name" value="TELOMERE LENGTH REGULATION PROTEIN TEL2 HOMOLOG"/>
    <property type="match status" value="1"/>
</dbReference>
<gene>
    <name evidence="1" type="ORF">MGAL_10B006629</name>
</gene>
<dbReference type="AlphaFoldDB" id="A0A8B6E0R1"/>
<dbReference type="Proteomes" id="UP000596742">
    <property type="component" value="Unassembled WGS sequence"/>
</dbReference>
<comment type="caution">
    <text evidence="1">The sequence shown here is derived from an EMBL/GenBank/DDBJ whole genome shotgun (WGS) entry which is preliminary data.</text>
</comment>
<sequence length="471" mass="52630">MKCKLKEHYGSSIVITEINGKPNVVTFQQNASTILHSFYKESAAQKSEEENKNALLKAAAALIKNDIRSMPINKQFYPSTDAILSAGDSVPKNDPLDQSHSLQFVADNVDHNIDTIDGNNTFHGMGIISCTTPGVIKSPKEIPRVELTTDELVSAGHINVFHYNSDQVGNSFTSLRFQKVQELRKINTTWKLDILMKVLWPLKSPMPGWSGLMQMVCSGNNPGLSNVTFLPMIDLNPSDMSCVYSTLKFVSKEASYHNRTPVITFDQPLYWKALMITCGEECKNVVVRLGGFHTEMSFLGSKGRLMSGSGLKEVLELVYAPNAVNHMLSGKAVSRCVRGFMLVDIALHWLITEELFRINKTNEEAELTDIPLSNSILSEAGQLLDKLLNKQIPIETAVDHDALKAIEKELESKKKHLKESRTSSLWLSFCEMVAILKRFPLAERTGDWERHLASIQEMLQYLAAAGHNLYT</sequence>
<reference evidence="1" key="1">
    <citation type="submission" date="2018-11" db="EMBL/GenBank/DDBJ databases">
        <authorList>
            <person name="Alioto T."/>
            <person name="Alioto T."/>
        </authorList>
    </citation>
    <scope>NUCLEOTIDE SEQUENCE</scope>
</reference>
<organism evidence="1 2">
    <name type="scientific">Mytilus galloprovincialis</name>
    <name type="common">Mediterranean mussel</name>
    <dbReference type="NCBI Taxonomy" id="29158"/>
    <lineage>
        <taxon>Eukaryota</taxon>
        <taxon>Metazoa</taxon>
        <taxon>Spiralia</taxon>
        <taxon>Lophotrochozoa</taxon>
        <taxon>Mollusca</taxon>
        <taxon>Bivalvia</taxon>
        <taxon>Autobranchia</taxon>
        <taxon>Pteriomorphia</taxon>
        <taxon>Mytilida</taxon>
        <taxon>Mytiloidea</taxon>
        <taxon>Mytilidae</taxon>
        <taxon>Mytilinae</taxon>
        <taxon>Mytilus</taxon>
    </lineage>
</organism>
<evidence type="ECO:0000313" key="1">
    <source>
        <dbReference type="EMBL" id="VDI27018.1"/>
    </source>
</evidence>
<protein>
    <submittedName>
        <fullName evidence="1">Uncharacterized protein</fullName>
    </submittedName>
</protein>
<dbReference type="PANTHER" id="PTHR46704">
    <property type="entry name" value="CXC DOMAIN-CONTAINING PROTEIN-RELATED"/>
    <property type="match status" value="1"/>
</dbReference>
<dbReference type="OrthoDB" id="6149650at2759"/>
<proteinExistence type="predicted"/>
<accession>A0A8B6E0R1</accession>
<dbReference type="EMBL" id="UYJE01004308">
    <property type="protein sequence ID" value="VDI27018.1"/>
    <property type="molecule type" value="Genomic_DNA"/>
</dbReference>
<name>A0A8B6E0R1_MYTGA</name>